<reference evidence="1 2" key="1">
    <citation type="journal article" date="2014" name="Genome Announc.">
        <title>Draft Genome Sequences of a Phylogenetically Diverse Suite of Pseudomonas syringae Strains from Multiple Source Populations.</title>
        <authorList>
            <person name="Baltrus D.A."/>
            <person name="Yourstone S."/>
            <person name="Lind A."/>
            <person name="Guilbaud C."/>
            <person name="Sands D.C."/>
            <person name="Jones C.D."/>
            <person name="Morris C.E."/>
            <person name="Dangl J.L."/>
        </authorList>
    </citation>
    <scope>NUCLEOTIDE SEQUENCE [LARGE SCALE GENOMIC DNA]</scope>
    <source>
        <strain evidence="1 2">CC1524</strain>
    </source>
</reference>
<protein>
    <recommendedName>
        <fullName evidence="3">Glutamate 5-kinase</fullName>
    </recommendedName>
</protein>
<proteinExistence type="predicted"/>
<accession>A0ABX6HCM6</accession>
<dbReference type="EMBL" id="CP047265">
    <property type="protein sequence ID" value="QHF03337.1"/>
    <property type="molecule type" value="Genomic_DNA"/>
</dbReference>
<evidence type="ECO:0000313" key="1">
    <source>
        <dbReference type="EMBL" id="QHF03337.1"/>
    </source>
</evidence>
<sequence>MGLREDIQRDMAEAFDTDLADAVKPFAGGVTLPGATDPVTEESTPGTVIAYTGRGVFDGYRMELINGESIKATDQLLIALTNEVIGGVPQAGHKINGFDVLNVQMDPAEAHYEIQLREI</sequence>
<evidence type="ECO:0008006" key="3">
    <source>
        <dbReference type="Google" id="ProtNLM"/>
    </source>
</evidence>
<organism evidence="1 2">
    <name type="scientific">Pseudomonas asturiensis</name>
    <dbReference type="NCBI Taxonomy" id="1190415"/>
    <lineage>
        <taxon>Bacteria</taxon>
        <taxon>Pseudomonadati</taxon>
        <taxon>Pseudomonadota</taxon>
        <taxon>Gammaproteobacteria</taxon>
        <taxon>Pseudomonadales</taxon>
        <taxon>Pseudomonadaceae</taxon>
        <taxon>Pseudomonas</taxon>
    </lineage>
</organism>
<dbReference type="Proteomes" id="UP000464644">
    <property type="component" value="Chromosome"/>
</dbReference>
<gene>
    <name evidence="1" type="ORF">N015_13335</name>
</gene>
<dbReference type="RefSeq" id="WP_024685101.1">
    <property type="nucleotide sequence ID" value="NZ_CP047265.1"/>
</dbReference>
<evidence type="ECO:0000313" key="2">
    <source>
        <dbReference type="Proteomes" id="UP000464644"/>
    </source>
</evidence>
<name>A0ABX6HCM6_9PSED</name>
<keyword evidence="2" id="KW-1185">Reference proteome</keyword>